<dbReference type="EMBL" id="CP049933">
    <property type="protein sequence ID" value="QIM18091.1"/>
    <property type="molecule type" value="Genomic_DNA"/>
</dbReference>
<feature type="domain" description="DUF7507" evidence="1">
    <location>
        <begin position="428"/>
        <end position="531"/>
    </location>
</feature>
<keyword evidence="3" id="KW-1185">Reference proteome</keyword>
<evidence type="ECO:0000259" key="1">
    <source>
        <dbReference type="Pfam" id="PF24346"/>
    </source>
</evidence>
<dbReference type="Pfam" id="PF24346">
    <property type="entry name" value="DUF7507"/>
    <property type="match status" value="1"/>
</dbReference>
<dbReference type="InterPro" id="IPR055354">
    <property type="entry name" value="DUF7507"/>
</dbReference>
<proteinExistence type="predicted"/>
<name>A0ABX6JVS4_9MICO</name>
<evidence type="ECO:0000313" key="2">
    <source>
        <dbReference type="EMBL" id="QIM18091.1"/>
    </source>
</evidence>
<sequence>MTGWRINVSSGAGQARIPSGAQLQVAPSYVPLYTGAAGGSNTYKNTAVVNATAQNGAALNEAADSATPSVVDRVPIVSHVLQTPSTLTVGESSNYLVNISNQDPARSYSDSVMKVVLPVGVFYDATAGVTPAYAKTPTSGVTVLTPGNGLTVTTETVTDTDGEHQVVVFVFDSLESLRISGQPQERNDSYGFRYYVPVQVLPQAYDPKTTSVDVRNYAYTNDATHTATTMGFFPSYYAADKFDFNPNLANIALASQTSRVATSGGLLIGKLVRSETDADWALSAKTATPGSAQWQVYVSNVLADPVTDLELFDRMPYRGDDRGSAFDEKLAGPVTGNPEGSTIEYSKDATTAANGTWSSDPIGATAVRVRLDTLAPGERFTLVISSVTDASALRAGSSATNSVSASAIYHGAVREFSSNDAVLAVEAAPSMSLVKKTNGVAYNQAPGARVVTGSDVVWTYEVANTGNAPLDQVAVDDEFTDGSGVAGVFSATSPEKGTLQPGETRTFTATAVAVEGQYHNVATATAVAVDDAGVPLAERVEPASDQSWYLGGTSGLAVVKTTNGERVVSAPDSSSNLAAK</sequence>
<gene>
    <name evidence="2" type="ORF">G7066_04430</name>
</gene>
<protein>
    <recommendedName>
        <fullName evidence="1">DUF7507 domain-containing protein</fullName>
    </recommendedName>
</protein>
<reference evidence="2 3" key="1">
    <citation type="submission" date="2020-03" db="EMBL/GenBank/DDBJ databases">
        <title>Leucobacter sp. nov., isolated from beetles.</title>
        <authorList>
            <person name="Hyun D.-W."/>
            <person name="Bae J.-W."/>
        </authorList>
    </citation>
    <scope>NUCLEOTIDE SEQUENCE [LARGE SCALE GENOMIC DNA]</scope>
    <source>
        <strain evidence="2 3">HDW9A</strain>
    </source>
</reference>
<organism evidence="2 3">
    <name type="scientific">Leucobacter coleopterorum</name>
    <dbReference type="NCBI Taxonomy" id="2714933"/>
    <lineage>
        <taxon>Bacteria</taxon>
        <taxon>Bacillati</taxon>
        <taxon>Actinomycetota</taxon>
        <taxon>Actinomycetes</taxon>
        <taxon>Micrococcales</taxon>
        <taxon>Microbacteriaceae</taxon>
        <taxon>Leucobacter</taxon>
    </lineage>
</organism>
<dbReference type="Proteomes" id="UP000503441">
    <property type="component" value="Chromosome"/>
</dbReference>
<accession>A0ABX6JVS4</accession>
<dbReference type="RefSeq" id="WP_166329371.1">
    <property type="nucleotide sequence ID" value="NZ_CP049933.1"/>
</dbReference>
<evidence type="ECO:0000313" key="3">
    <source>
        <dbReference type="Proteomes" id="UP000503441"/>
    </source>
</evidence>